<dbReference type="Proteomes" id="UP000680348">
    <property type="component" value="Unassembled WGS sequence"/>
</dbReference>
<accession>A0A942E2W6</accession>
<dbReference type="EMBL" id="JAGWCR010000008">
    <property type="protein sequence ID" value="MBS3650021.1"/>
    <property type="molecule type" value="Genomic_DNA"/>
</dbReference>
<dbReference type="AlphaFoldDB" id="A0A942E2W6"/>
<organism evidence="1 2">
    <name type="scientific">Pseudaminobacter soli</name>
    <name type="common">ex Zhang et al. 2022</name>
    <dbReference type="NCBI Taxonomy" id="2831468"/>
    <lineage>
        <taxon>Bacteria</taxon>
        <taxon>Pseudomonadati</taxon>
        <taxon>Pseudomonadota</taxon>
        <taxon>Alphaproteobacteria</taxon>
        <taxon>Hyphomicrobiales</taxon>
        <taxon>Phyllobacteriaceae</taxon>
        <taxon>Pseudaminobacter</taxon>
    </lineage>
</organism>
<reference evidence="1" key="1">
    <citation type="submission" date="2021-04" db="EMBL/GenBank/DDBJ databases">
        <title>Pseudaminobacter soli sp. nov., isolated from paddy soil contaminated by heavy metals.</title>
        <authorList>
            <person name="Zhang K."/>
        </authorList>
    </citation>
    <scope>NUCLEOTIDE SEQUENCE</scope>
    <source>
        <strain evidence="1">19-2017</strain>
    </source>
</reference>
<evidence type="ECO:0000313" key="1">
    <source>
        <dbReference type="EMBL" id="MBS3650021.1"/>
    </source>
</evidence>
<proteinExistence type="predicted"/>
<dbReference type="RefSeq" id="WP_188255589.1">
    <property type="nucleotide sequence ID" value="NZ_JABVCF010000008.1"/>
</dbReference>
<evidence type="ECO:0000313" key="2">
    <source>
        <dbReference type="Proteomes" id="UP000680348"/>
    </source>
</evidence>
<comment type="caution">
    <text evidence="1">The sequence shown here is derived from an EMBL/GenBank/DDBJ whole genome shotgun (WGS) entry which is preliminary data.</text>
</comment>
<gene>
    <name evidence="1" type="ORF">KEU06_15515</name>
</gene>
<sequence length="127" mass="15117">MVSFNKIIGFRELVYQKEFQLFGELGIDTYRKGDNFEGLMEEAVGILEDEFQFSADPFFIKRAEQLITKMESPPDMETFDELDRLRHTIDRLEDIVSSAIWTAHERRMRQKDVDERINNYVESRDDI</sequence>
<protein>
    <submittedName>
        <fullName evidence="1">Uncharacterized protein</fullName>
    </submittedName>
</protein>
<keyword evidence="2" id="KW-1185">Reference proteome</keyword>
<name>A0A942E2W6_9HYPH</name>